<dbReference type="EC" id="3.6.4.13" evidence="8"/>
<feature type="compositionally biased region" description="Acidic residues" evidence="5">
    <location>
        <begin position="212"/>
        <end position="223"/>
    </location>
</feature>
<comment type="caution">
    <text evidence="8">The sequence shown here is derived from an EMBL/GenBank/DDBJ whole genome shotgun (WGS) entry which is preliminary data.</text>
</comment>
<dbReference type="Pfam" id="PF21010">
    <property type="entry name" value="HA2_C"/>
    <property type="match status" value="1"/>
</dbReference>
<dbReference type="GO" id="GO:0016787">
    <property type="term" value="F:hydrolase activity"/>
    <property type="evidence" value="ECO:0007669"/>
    <property type="project" value="UniProtKB-KW"/>
</dbReference>
<feature type="domain" description="Helicase C-terminal" evidence="7">
    <location>
        <begin position="230"/>
        <end position="402"/>
    </location>
</feature>
<reference evidence="8 9" key="1">
    <citation type="submission" date="2023-07" db="EMBL/GenBank/DDBJ databases">
        <title>Sorghum-associated microbial communities from plants grown in Nebraska, USA.</title>
        <authorList>
            <person name="Schachtman D."/>
        </authorList>
    </citation>
    <scope>NUCLEOTIDE SEQUENCE [LARGE SCALE GENOMIC DNA]</scope>
    <source>
        <strain evidence="8 9">BE167</strain>
    </source>
</reference>
<evidence type="ECO:0000256" key="2">
    <source>
        <dbReference type="ARBA" id="ARBA00022801"/>
    </source>
</evidence>
<evidence type="ECO:0000256" key="3">
    <source>
        <dbReference type="ARBA" id="ARBA00022806"/>
    </source>
</evidence>
<gene>
    <name evidence="8" type="ORF">J2X01_002287</name>
</gene>
<sequence length="1346" mass="148075">MTLHISYPAELPVSERREDLMAAIAANQVTIIAGETGSGKTTQIPKMCLELGLGDNGLIGHTQPRRLAARTVAERIAEELGVEIGQEVGFQVRFTGQVGRDTKVKLMTDGILLAEIQRDRLLRKYNAIIIDEAHERSLNIDFILGYLKRILPQRPDLKIIITSATIDPQRFAKHFGSEDEPSPIIEVSGRTYPVEIRYRPLSQPAGGPAGDDAVDASDDELEEDRDPLDAVCDAVDELAQEAPGDILIFFSGEREIRDAAEALHGRIQSNRKLAGTEVLPLFARLSLQEQHKVFHPGSKRRIVLATNVAETSLTVPGIKYVIDTGTARISRYSHRTKVQRLPIERVSQASANQRSGRCGRVSDGIAIRLYSAEDFESRPLFTDPEILRTNLAAVILQMTAMGVARGPKDVENFPFVEPPDSRAINDGVSLLRELGALSAPRPPEQPGGADGGGRPGRQAAGAAAGRNGGGLTAVGQQLAQLPVDPRLGRMIVESGQRGCVREVMILAAALTIQDPRERPTDKQQLAAEKHARFRDENSDFTGFLNLWNYLQEKQQELSSTAFRRLCRAEFINYLRVREWQDLFAQLRQLARPLGISLDNKRLADPVGNHEGIHISLLAGLLSHVGILDERKREYAGARGSRFAIFPGSALFKKSPTFVMAAELVETSRLWARVAAKFDPLWVEQVAPDLVKRSYSEPHWSKKMGSVMAHEKVTLYGVPIIPSRRINYGKVDPELCRELFIRHALVEGDWQTHHKFFHRNRALLHEVEELEARMRRRDILVDDETLFEFYDARIGREVVSERHFDKWWKDARHHDPALLDFDQALLISDDADALDDSAYPKTLLHKGFELPLSYEFHPVAPGSPPNPSDGVTAEVPVLFLNQLDDAAFRWLIPGQRVELVTALIKSLPKQVRKNFVPAPDVARQAVAALEADFDPATDELEASLELVLRRLRGQVIPPNSWHWDAVPPHLRVSFRVVNAQGKVLDEGKDLGVLQERLAPATRRAIAESLGATPATTAPQTGGRSGGKSSGRSSGPANGSSNGQAAAGAVSPDGASAGFAEKAGLTAWTFGTVQRQVQGTVKGHTVTGYPALVDEGSSVALRLFQTGSEQEQAMRGGVIRLLALKVPPPDRYVLEHLNNTEKLTFSQNPHGLVTALIADCALAAIDKLTPAELPWDEASFSALYEKVRAELIDTVFTVTAVVERILASTRRIEKALKGTTSLALISALNDIKSQLEQLVFPGFVARTGYAQLSQLPRYLAAIEKRLEKLPGNVQRDAQNMAAVQALEDDYDDAVSALLSGRRAGAELTQVRWMIEELRVSLFAVELGTAYSVSEKRIRAVLNKALAPA</sequence>
<dbReference type="Pfam" id="PF00270">
    <property type="entry name" value="DEAD"/>
    <property type="match status" value="1"/>
</dbReference>
<keyword evidence="3 8" id="KW-0347">Helicase</keyword>
<dbReference type="PANTHER" id="PTHR18934">
    <property type="entry name" value="ATP-DEPENDENT RNA HELICASE"/>
    <property type="match status" value="1"/>
</dbReference>
<dbReference type="SMART" id="SM00487">
    <property type="entry name" value="DEXDc"/>
    <property type="match status" value="1"/>
</dbReference>
<dbReference type="Pfam" id="PF00271">
    <property type="entry name" value="Helicase_C"/>
    <property type="match status" value="1"/>
</dbReference>
<keyword evidence="1" id="KW-0547">Nucleotide-binding</keyword>
<evidence type="ECO:0000256" key="4">
    <source>
        <dbReference type="ARBA" id="ARBA00022840"/>
    </source>
</evidence>
<dbReference type="InterPro" id="IPR007502">
    <property type="entry name" value="Helicase-assoc_dom"/>
</dbReference>
<accession>A0ABU1UCU4</accession>
<feature type="region of interest" description="Disordered" evidence="5">
    <location>
        <begin position="200"/>
        <end position="223"/>
    </location>
</feature>
<feature type="compositionally biased region" description="Low complexity" evidence="5">
    <location>
        <begin position="1028"/>
        <end position="1049"/>
    </location>
</feature>
<dbReference type="InterPro" id="IPR001650">
    <property type="entry name" value="Helicase_C-like"/>
</dbReference>
<evidence type="ECO:0000313" key="9">
    <source>
        <dbReference type="Proteomes" id="UP001252243"/>
    </source>
</evidence>
<dbReference type="InterPro" id="IPR027417">
    <property type="entry name" value="P-loop_NTPase"/>
</dbReference>
<keyword evidence="4" id="KW-0067">ATP-binding</keyword>
<evidence type="ECO:0000259" key="7">
    <source>
        <dbReference type="PROSITE" id="PS51194"/>
    </source>
</evidence>
<dbReference type="Pfam" id="PF07717">
    <property type="entry name" value="OB_NTP_bind"/>
    <property type="match status" value="1"/>
</dbReference>
<dbReference type="PANTHER" id="PTHR18934:SF99">
    <property type="entry name" value="ATP-DEPENDENT RNA HELICASE DHX37-RELATED"/>
    <property type="match status" value="1"/>
</dbReference>
<dbReference type="InterPro" id="IPR011545">
    <property type="entry name" value="DEAD/DEAH_box_helicase_dom"/>
</dbReference>
<dbReference type="NCBIfam" id="TIGR01967">
    <property type="entry name" value="DEAH_box_HrpA"/>
    <property type="match status" value="1"/>
</dbReference>
<dbReference type="InterPro" id="IPR014001">
    <property type="entry name" value="Helicase_ATP-bd"/>
</dbReference>
<dbReference type="RefSeq" id="WP_310056982.1">
    <property type="nucleotide sequence ID" value="NZ_JAVDVQ010000008.1"/>
</dbReference>
<dbReference type="InterPro" id="IPR011709">
    <property type="entry name" value="DEAD-box_helicase_OB_fold"/>
</dbReference>
<dbReference type="Gene3D" id="3.40.50.300">
    <property type="entry name" value="P-loop containing nucleotide triphosphate hydrolases"/>
    <property type="match status" value="2"/>
</dbReference>
<dbReference type="SMART" id="SM00490">
    <property type="entry name" value="HELICc"/>
    <property type="match status" value="1"/>
</dbReference>
<dbReference type="PROSITE" id="PS51192">
    <property type="entry name" value="HELICASE_ATP_BIND_1"/>
    <property type="match status" value="1"/>
</dbReference>
<feature type="compositionally biased region" description="Low complexity" evidence="5">
    <location>
        <begin position="456"/>
        <end position="465"/>
    </location>
</feature>
<name>A0ABU1UCU4_9MICC</name>
<dbReference type="SMART" id="SM00382">
    <property type="entry name" value="AAA"/>
    <property type="match status" value="1"/>
</dbReference>
<dbReference type="Gene3D" id="1.20.120.1080">
    <property type="match status" value="1"/>
</dbReference>
<dbReference type="NCBIfam" id="NF008348">
    <property type="entry name" value="PRK11131.1"/>
    <property type="match status" value="1"/>
</dbReference>
<feature type="domain" description="Helicase ATP-binding" evidence="6">
    <location>
        <begin position="21"/>
        <end position="184"/>
    </location>
</feature>
<keyword evidence="9" id="KW-1185">Reference proteome</keyword>
<dbReference type="InterPro" id="IPR024590">
    <property type="entry name" value="HrpA_C"/>
</dbReference>
<feature type="compositionally biased region" description="Low complexity" evidence="5">
    <location>
        <begin position="1009"/>
        <end position="1020"/>
    </location>
</feature>
<evidence type="ECO:0000256" key="5">
    <source>
        <dbReference type="SAM" id="MobiDB-lite"/>
    </source>
</evidence>
<feature type="region of interest" description="Disordered" evidence="5">
    <location>
        <begin position="1006"/>
        <end position="1051"/>
    </location>
</feature>
<evidence type="ECO:0000259" key="6">
    <source>
        <dbReference type="PROSITE" id="PS51192"/>
    </source>
</evidence>
<dbReference type="Proteomes" id="UP001252243">
    <property type="component" value="Unassembled WGS sequence"/>
</dbReference>
<organism evidence="8 9">
    <name type="scientific">Arthrobacter ginsengisoli</name>
    <dbReference type="NCBI Taxonomy" id="1356565"/>
    <lineage>
        <taxon>Bacteria</taxon>
        <taxon>Bacillati</taxon>
        <taxon>Actinomycetota</taxon>
        <taxon>Actinomycetes</taxon>
        <taxon>Micrococcales</taxon>
        <taxon>Micrococcaceae</taxon>
        <taxon>Arthrobacter</taxon>
    </lineage>
</organism>
<proteinExistence type="predicted"/>
<dbReference type="InterPro" id="IPR003593">
    <property type="entry name" value="AAA+_ATPase"/>
</dbReference>
<protein>
    <submittedName>
        <fullName evidence="8">ATP-dependent helicase HrpA</fullName>
        <ecNumber evidence="8">3.6.4.13</ecNumber>
    </submittedName>
</protein>
<dbReference type="SUPFAM" id="SSF52540">
    <property type="entry name" value="P-loop containing nucleoside triphosphate hydrolases"/>
    <property type="match status" value="1"/>
</dbReference>
<dbReference type="SMART" id="SM00847">
    <property type="entry name" value="HA2"/>
    <property type="match status" value="1"/>
</dbReference>
<dbReference type="GO" id="GO:0003724">
    <property type="term" value="F:RNA helicase activity"/>
    <property type="evidence" value="ECO:0007669"/>
    <property type="project" value="UniProtKB-EC"/>
</dbReference>
<dbReference type="PROSITE" id="PS51194">
    <property type="entry name" value="HELICASE_CTER"/>
    <property type="match status" value="1"/>
</dbReference>
<dbReference type="CDD" id="cd18791">
    <property type="entry name" value="SF2_C_RHA"/>
    <property type="match status" value="1"/>
</dbReference>
<keyword evidence="2 8" id="KW-0378">Hydrolase</keyword>
<evidence type="ECO:0000256" key="1">
    <source>
        <dbReference type="ARBA" id="ARBA00022741"/>
    </source>
</evidence>
<dbReference type="Pfam" id="PF11898">
    <property type="entry name" value="DUF3418"/>
    <property type="match status" value="1"/>
</dbReference>
<dbReference type="EMBL" id="JAVDVQ010000008">
    <property type="protein sequence ID" value="MDR7082997.1"/>
    <property type="molecule type" value="Genomic_DNA"/>
</dbReference>
<evidence type="ECO:0000313" key="8">
    <source>
        <dbReference type="EMBL" id="MDR7082997.1"/>
    </source>
</evidence>
<feature type="region of interest" description="Disordered" evidence="5">
    <location>
        <begin position="438"/>
        <end position="468"/>
    </location>
</feature>
<dbReference type="InterPro" id="IPR010222">
    <property type="entry name" value="RNA_helicase_HrpA"/>
</dbReference>